<dbReference type="EMBL" id="CP002623">
    <property type="protein sequence ID" value="AEI94052.1"/>
    <property type="molecule type" value="Genomic_DNA"/>
</dbReference>
<reference evidence="3 4" key="1">
    <citation type="journal article" date="2011" name="BMC Genomics">
        <title>Comparative genome analysis and genome-guided physiological analysis of Roseobacter litoralis.</title>
        <authorList>
            <person name="Kalhoefer D."/>
            <person name="Thole S."/>
            <person name="Voget S."/>
            <person name="Lehmann R."/>
            <person name="Liesegang H."/>
            <person name="Wollher A."/>
            <person name="Daniel R."/>
            <person name="Simon M."/>
            <person name="Brinkhoff T."/>
        </authorList>
    </citation>
    <scope>NUCLEOTIDE SEQUENCE [LARGE SCALE GENOMIC DNA]</scope>
    <source>
        <strain evidence="4">ATCC 49566 / DSM 6996 / JCM 21268 / NBRC 15278 / OCh 149</strain>
    </source>
</reference>
<keyword evidence="4" id="KW-1185">Reference proteome</keyword>
<evidence type="ECO:0000256" key="1">
    <source>
        <dbReference type="ARBA" id="ARBA00023002"/>
    </source>
</evidence>
<dbReference type="SUPFAM" id="SSF51905">
    <property type="entry name" value="FAD/NAD(P)-binding domain"/>
    <property type="match status" value="1"/>
</dbReference>
<evidence type="ECO:0000313" key="4">
    <source>
        <dbReference type="Proteomes" id="UP000001353"/>
    </source>
</evidence>
<accession>F7ZLK1</accession>
<dbReference type="InterPro" id="IPR036188">
    <property type="entry name" value="FAD/NAD-bd_sf"/>
</dbReference>
<proteinExistence type="predicted"/>
<dbReference type="PANTHER" id="PTHR13847:SF287">
    <property type="entry name" value="FAD-DEPENDENT OXIDOREDUCTASE DOMAIN-CONTAINING PROTEIN 1"/>
    <property type="match status" value="1"/>
</dbReference>
<dbReference type="Gene3D" id="3.30.9.10">
    <property type="entry name" value="D-Amino Acid Oxidase, subunit A, domain 2"/>
    <property type="match status" value="1"/>
</dbReference>
<sequence>MNFVRKLSLCQIFNVNLQVSPVRRCVVGPSGASRAAVHKRRHAMVYDFIVMGAGMAGVSAAYELSQSASVLIIEAERQPGYHSSGRSAALFTRNYGTALVRKINALSEPFFQTPPEGFADGPLLRPRGALAVAGANHGDKIDAVLAAATPDHPVHQVTSREAVKMVPFLRLQYIARAAFEPGVSDIEVSTLLWAYLKGFKRRGGQIKTGEPVAALNQIAKNWAVTTCRETYHAKTIINACGAWADEVGALAGAARIGLVAKRRTAIIVDATPGYDVAALPCVDFAENEAYIKPDAGKLMVSPGDATATPPQDAQPDEMDVAMLTDWLERQTLIPVRRIAHSWAGLRSFVPDENPVVGFDPLVPRFIWHAGQGGYGIMMAPALARAVASLAQDARLPSDFQAYHVTSDDLGPARLAIQPGSTI</sequence>
<dbReference type="InterPro" id="IPR006076">
    <property type="entry name" value="FAD-dep_OxRdtase"/>
</dbReference>
<dbReference type="HOGENOM" id="CLU_007884_4_2_5"/>
<dbReference type="eggNOG" id="COG0665">
    <property type="taxonomic scope" value="Bacteria"/>
</dbReference>
<dbReference type="AlphaFoldDB" id="F7ZLK1"/>
<dbReference type="STRING" id="391595.RLO149_c020760"/>
<protein>
    <submittedName>
        <fullName evidence="3">FAD dependent oxidoreductase</fullName>
    </submittedName>
</protein>
<feature type="domain" description="FAD dependent oxidoreductase" evidence="2">
    <location>
        <begin position="47"/>
        <end position="389"/>
    </location>
</feature>
<dbReference type="GO" id="GO:0005737">
    <property type="term" value="C:cytoplasm"/>
    <property type="evidence" value="ECO:0007669"/>
    <property type="project" value="TreeGrafter"/>
</dbReference>
<evidence type="ECO:0000313" key="3">
    <source>
        <dbReference type="EMBL" id="AEI94052.1"/>
    </source>
</evidence>
<dbReference type="Proteomes" id="UP000001353">
    <property type="component" value="Chromosome"/>
</dbReference>
<dbReference type="Pfam" id="PF01266">
    <property type="entry name" value="DAO"/>
    <property type="match status" value="1"/>
</dbReference>
<name>F7ZLK1_ROSLO</name>
<dbReference type="Gene3D" id="3.50.50.60">
    <property type="entry name" value="FAD/NAD(P)-binding domain"/>
    <property type="match status" value="1"/>
</dbReference>
<dbReference type="PANTHER" id="PTHR13847">
    <property type="entry name" value="SARCOSINE DEHYDROGENASE-RELATED"/>
    <property type="match status" value="1"/>
</dbReference>
<evidence type="ECO:0000259" key="2">
    <source>
        <dbReference type="Pfam" id="PF01266"/>
    </source>
</evidence>
<organism evidence="3 4">
    <name type="scientific">Roseobacter litoralis (strain ATCC 49566 / DSM 6996 / JCM 21268 / NBRC 15278 / OCh 149)</name>
    <dbReference type="NCBI Taxonomy" id="391595"/>
    <lineage>
        <taxon>Bacteria</taxon>
        <taxon>Pseudomonadati</taxon>
        <taxon>Pseudomonadota</taxon>
        <taxon>Alphaproteobacteria</taxon>
        <taxon>Rhodobacterales</taxon>
        <taxon>Roseobacteraceae</taxon>
        <taxon>Roseobacter</taxon>
    </lineage>
</organism>
<gene>
    <name evidence="3" type="ordered locus">RLO149_c020760</name>
</gene>
<keyword evidence="1" id="KW-0560">Oxidoreductase</keyword>
<dbReference type="KEGG" id="rli:RLO149_c020760"/>
<dbReference type="GO" id="GO:0016491">
    <property type="term" value="F:oxidoreductase activity"/>
    <property type="evidence" value="ECO:0007669"/>
    <property type="project" value="UniProtKB-KW"/>
</dbReference>